<sequence>MPYAHSALPGISNRLLDALPDAERARLLGRFDPVELAFGQCLLQPGGRLDDVYFPMGGYVSLMLPLPRRGALEVGLIGNDSRAVACEPFGPHPA</sequence>
<gene>
    <name evidence="2" type="ORF">P8T11_04715</name>
</gene>
<dbReference type="InterPro" id="IPR000595">
    <property type="entry name" value="cNMP-bd_dom"/>
</dbReference>
<dbReference type="PROSITE" id="PS50042">
    <property type="entry name" value="CNMP_BINDING_3"/>
    <property type="match status" value="1"/>
</dbReference>
<evidence type="ECO:0000259" key="1">
    <source>
        <dbReference type="PROSITE" id="PS50042"/>
    </source>
</evidence>
<keyword evidence="3" id="KW-1185">Reference proteome</keyword>
<evidence type="ECO:0000313" key="2">
    <source>
        <dbReference type="EMBL" id="WFP09188.1"/>
    </source>
</evidence>
<protein>
    <recommendedName>
        <fullName evidence="1">Cyclic nucleotide-binding domain-containing protein</fullName>
    </recommendedName>
</protein>
<organism evidence="2 3">
    <name type="scientific">Achromobacter spanius</name>
    <dbReference type="NCBI Taxonomy" id="217203"/>
    <lineage>
        <taxon>Bacteria</taxon>
        <taxon>Pseudomonadati</taxon>
        <taxon>Pseudomonadota</taxon>
        <taxon>Betaproteobacteria</taxon>
        <taxon>Burkholderiales</taxon>
        <taxon>Alcaligenaceae</taxon>
        <taxon>Achromobacter</taxon>
    </lineage>
</organism>
<proteinExistence type="predicted"/>
<dbReference type="Proteomes" id="UP001214170">
    <property type="component" value="Chromosome"/>
</dbReference>
<reference evidence="2 3" key="1">
    <citation type="submission" date="2023-03" db="EMBL/GenBank/DDBJ databases">
        <title>Achromobacter spanius LIG8.</title>
        <authorList>
            <person name="Shrestha S."/>
        </authorList>
    </citation>
    <scope>NUCLEOTIDE SEQUENCE [LARGE SCALE GENOMIC DNA]</scope>
    <source>
        <strain evidence="2 3">LIG8</strain>
    </source>
</reference>
<feature type="domain" description="Cyclic nucleotide-binding" evidence="1">
    <location>
        <begin position="15"/>
        <end position="63"/>
    </location>
</feature>
<accession>A0ABY8GXD1</accession>
<name>A0ABY8GXD1_9BURK</name>
<dbReference type="RefSeq" id="WP_268078030.1">
    <property type="nucleotide sequence ID" value="NZ_CP106885.1"/>
</dbReference>
<dbReference type="SUPFAM" id="SSF51206">
    <property type="entry name" value="cAMP-binding domain-like"/>
    <property type="match status" value="1"/>
</dbReference>
<evidence type="ECO:0000313" key="3">
    <source>
        <dbReference type="Proteomes" id="UP001214170"/>
    </source>
</evidence>
<dbReference type="InterPro" id="IPR018490">
    <property type="entry name" value="cNMP-bd_dom_sf"/>
</dbReference>
<dbReference type="EMBL" id="CP121261">
    <property type="protein sequence ID" value="WFP09188.1"/>
    <property type="molecule type" value="Genomic_DNA"/>
</dbReference>